<reference evidence="2" key="1">
    <citation type="submission" date="2022-11" db="EMBL/GenBank/DDBJ databases">
        <authorList>
            <person name="Vasilchenko N.G."/>
            <person name="Prazdnova E.V."/>
            <person name="Gorovtsov A.V."/>
            <person name="Chistyakov V.A."/>
            <person name="Pak M.L."/>
        </authorList>
    </citation>
    <scope>NUCLEOTIDE SEQUENCE</scope>
    <source>
        <strain evidence="2">R 4.5</strain>
    </source>
</reference>
<sequence>MIDHKLPAACIGMYWGTSVMIRGEGNGRRSISYGMEAIGMSNDTLIQLLVLMVTIIGLVQNR</sequence>
<feature type="transmembrane region" description="Helical" evidence="1">
    <location>
        <begin position="44"/>
        <end position="60"/>
    </location>
</feature>
<accession>A0AAE9PS52</accession>
<protein>
    <submittedName>
        <fullName evidence="2">Uncharacterized protein</fullName>
    </submittedName>
</protein>
<name>A0AAE9PS52_PAEPO</name>
<keyword evidence="1" id="KW-0812">Transmembrane</keyword>
<dbReference type="EMBL" id="CP097770">
    <property type="protein sequence ID" value="UZP76558.1"/>
    <property type="molecule type" value="Genomic_DNA"/>
</dbReference>
<dbReference type="AlphaFoldDB" id="A0AAE9PS52"/>
<organism evidence="2">
    <name type="scientific">Paenibacillus polymyxa</name>
    <name type="common">Bacillus polymyxa</name>
    <dbReference type="NCBI Taxonomy" id="1406"/>
    <lineage>
        <taxon>Bacteria</taxon>
        <taxon>Bacillati</taxon>
        <taxon>Bacillota</taxon>
        <taxon>Bacilli</taxon>
        <taxon>Bacillales</taxon>
        <taxon>Paenibacillaceae</taxon>
        <taxon>Paenibacillus</taxon>
    </lineage>
</organism>
<evidence type="ECO:0000256" key="1">
    <source>
        <dbReference type="SAM" id="Phobius"/>
    </source>
</evidence>
<proteinExistence type="predicted"/>
<gene>
    <name evidence="2" type="ORF">MF626_06100</name>
</gene>
<keyword evidence="1" id="KW-1133">Transmembrane helix</keyword>
<keyword evidence="1" id="KW-0472">Membrane</keyword>
<evidence type="ECO:0000313" key="2">
    <source>
        <dbReference type="EMBL" id="UZP76558.1"/>
    </source>
</evidence>